<evidence type="ECO:0000313" key="2">
    <source>
        <dbReference type="Proteomes" id="UP000580250"/>
    </source>
</evidence>
<reference evidence="1 2" key="1">
    <citation type="submission" date="2020-08" db="EMBL/GenBank/DDBJ databases">
        <authorList>
            <person name="Koutsovoulos G."/>
            <person name="Danchin GJ E."/>
        </authorList>
    </citation>
    <scope>NUCLEOTIDE SEQUENCE [LARGE SCALE GENOMIC DNA]</scope>
</reference>
<dbReference type="AlphaFoldDB" id="A0A6V7XVQ7"/>
<comment type="caution">
    <text evidence="1">The sequence shown here is derived from an EMBL/GenBank/DDBJ whole genome shotgun (WGS) entry which is preliminary data.</text>
</comment>
<dbReference type="EMBL" id="CAJEWN010002392">
    <property type="protein sequence ID" value="CAD2203442.1"/>
    <property type="molecule type" value="Genomic_DNA"/>
</dbReference>
<accession>A0A6V7XVQ7</accession>
<organism evidence="1 2">
    <name type="scientific">Meloidogyne enterolobii</name>
    <name type="common">Root-knot nematode worm</name>
    <name type="synonym">Meloidogyne mayaguensis</name>
    <dbReference type="NCBI Taxonomy" id="390850"/>
    <lineage>
        <taxon>Eukaryota</taxon>
        <taxon>Metazoa</taxon>
        <taxon>Ecdysozoa</taxon>
        <taxon>Nematoda</taxon>
        <taxon>Chromadorea</taxon>
        <taxon>Rhabditida</taxon>
        <taxon>Tylenchina</taxon>
        <taxon>Tylenchomorpha</taxon>
        <taxon>Tylenchoidea</taxon>
        <taxon>Meloidogynidae</taxon>
        <taxon>Meloidogyninae</taxon>
        <taxon>Meloidogyne</taxon>
    </lineage>
</organism>
<proteinExistence type="predicted"/>
<dbReference type="Proteomes" id="UP000580250">
    <property type="component" value="Unassembled WGS sequence"/>
</dbReference>
<protein>
    <submittedName>
        <fullName evidence="1">Uncharacterized protein</fullName>
    </submittedName>
</protein>
<sequence length="46" mass="5742">MLPRLCIYEDYVRLLRRIVQNCIFYEAKEICMYTSTRLMQLFFLML</sequence>
<evidence type="ECO:0000313" key="1">
    <source>
        <dbReference type="EMBL" id="CAD2203442.1"/>
    </source>
</evidence>
<gene>
    <name evidence="1" type="ORF">MENT_LOCUS57133</name>
</gene>
<name>A0A6V7XVQ7_MELEN</name>